<dbReference type="RefSeq" id="WP_154347913.1">
    <property type="nucleotide sequence ID" value="NZ_WKJD01000021.1"/>
</dbReference>
<dbReference type="EMBL" id="WKJD01000021">
    <property type="protein sequence ID" value="MRX45380.1"/>
    <property type="molecule type" value="Genomic_DNA"/>
</dbReference>
<keyword evidence="2" id="KW-1185">Reference proteome</keyword>
<reference evidence="1 2" key="1">
    <citation type="submission" date="2019-11" db="EMBL/GenBank/DDBJ databases">
        <title>Agromyces kandeliae sp. nov., isolated from mangrove soil.</title>
        <authorList>
            <person name="Wang R."/>
        </authorList>
    </citation>
    <scope>NUCLEOTIDE SEQUENCE [LARGE SCALE GENOMIC DNA]</scope>
    <source>
        <strain evidence="1 2">Q22</strain>
    </source>
</reference>
<proteinExistence type="predicted"/>
<sequence>MDTIEVTGTNGDRLVYDGATVAKFRHNGMHESARNPVSTYREIRVTHRPGKRGRPDSYEVLLAMAAILTLTIDQSQKAHLDALVAALERSSA</sequence>
<organism evidence="1 2">
    <name type="scientific">Agromyces kandeliae</name>
    <dbReference type="NCBI Taxonomy" id="2666141"/>
    <lineage>
        <taxon>Bacteria</taxon>
        <taxon>Bacillati</taxon>
        <taxon>Actinomycetota</taxon>
        <taxon>Actinomycetes</taxon>
        <taxon>Micrococcales</taxon>
        <taxon>Microbacteriaceae</taxon>
        <taxon>Agromyces</taxon>
    </lineage>
</organism>
<accession>A0A6L5R657</accession>
<dbReference type="Proteomes" id="UP000476511">
    <property type="component" value="Unassembled WGS sequence"/>
</dbReference>
<evidence type="ECO:0000313" key="1">
    <source>
        <dbReference type="EMBL" id="MRX45380.1"/>
    </source>
</evidence>
<comment type="caution">
    <text evidence="1">The sequence shown here is derived from an EMBL/GenBank/DDBJ whole genome shotgun (WGS) entry which is preliminary data.</text>
</comment>
<dbReference type="AlphaFoldDB" id="A0A6L5R657"/>
<protein>
    <submittedName>
        <fullName evidence="1">Uncharacterized protein</fullName>
    </submittedName>
</protein>
<gene>
    <name evidence="1" type="ORF">GJR97_16845</name>
</gene>
<evidence type="ECO:0000313" key="2">
    <source>
        <dbReference type="Proteomes" id="UP000476511"/>
    </source>
</evidence>
<name>A0A6L5R657_9MICO</name>